<proteinExistence type="inferred from homology"/>
<keyword evidence="2" id="KW-0805">Transcription regulation</keyword>
<dbReference type="NCBIfam" id="TIGR02937">
    <property type="entry name" value="sigma70-ECF"/>
    <property type="match status" value="1"/>
</dbReference>
<keyword evidence="9" id="KW-1185">Reference proteome</keyword>
<dbReference type="OrthoDB" id="9796555at2"/>
<dbReference type="CDD" id="cd06171">
    <property type="entry name" value="Sigma70_r4"/>
    <property type="match status" value="1"/>
</dbReference>
<dbReference type="PANTHER" id="PTHR43133">
    <property type="entry name" value="RNA POLYMERASE ECF-TYPE SIGMA FACTO"/>
    <property type="match status" value="1"/>
</dbReference>
<dbReference type="EMBL" id="CP001804">
    <property type="protein sequence ID" value="ACY12925.1"/>
    <property type="molecule type" value="Genomic_DNA"/>
</dbReference>
<dbReference type="RefSeq" id="WP_012825552.1">
    <property type="nucleotide sequence ID" value="NC_013440.1"/>
</dbReference>
<dbReference type="SUPFAM" id="SSF88946">
    <property type="entry name" value="Sigma2 domain of RNA polymerase sigma factors"/>
    <property type="match status" value="1"/>
</dbReference>
<dbReference type="Proteomes" id="UP000001880">
    <property type="component" value="Chromosome"/>
</dbReference>
<dbReference type="AlphaFoldDB" id="D0LHR3"/>
<dbReference type="GO" id="GO:0003677">
    <property type="term" value="F:DNA binding"/>
    <property type="evidence" value="ECO:0007669"/>
    <property type="project" value="InterPro"/>
</dbReference>
<gene>
    <name evidence="8" type="ordered locus">Hoch_0284</name>
</gene>
<dbReference type="InterPro" id="IPR039425">
    <property type="entry name" value="RNA_pol_sigma-70-like"/>
</dbReference>
<feature type="domain" description="RNA polymerase sigma-70 region 2" evidence="6">
    <location>
        <begin position="32"/>
        <end position="95"/>
    </location>
</feature>
<reference evidence="8 9" key="1">
    <citation type="journal article" date="2010" name="Stand. Genomic Sci.">
        <title>Complete genome sequence of Haliangium ochraceum type strain (SMP-2).</title>
        <authorList>
            <consortium name="US DOE Joint Genome Institute (JGI-PGF)"/>
            <person name="Ivanova N."/>
            <person name="Daum C."/>
            <person name="Lang E."/>
            <person name="Abt B."/>
            <person name="Kopitz M."/>
            <person name="Saunders E."/>
            <person name="Lapidus A."/>
            <person name="Lucas S."/>
            <person name="Glavina Del Rio T."/>
            <person name="Nolan M."/>
            <person name="Tice H."/>
            <person name="Copeland A."/>
            <person name="Cheng J.F."/>
            <person name="Chen F."/>
            <person name="Bruce D."/>
            <person name="Goodwin L."/>
            <person name="Pitluck S."/>
            <person name="Mavromatis K."/>
            <person name="Pati A."/>
            <person name="Mikhailova N."/>
            <person name="Chen A."/>
            <person name="Palaniappan K."/>
            <person name="Land M."/>
            <person name="Hauser L."/>
            <person name="Chang Y.J."/>
            <person name="Jeffries C.D."/>
            <person name="Detter J.C."/>
            <person name="Brettin T."/>
            <person name="Rohde M."/>
            <person name="Goker M."/>
            <person name="Bristow J."/>
            <person name="Markowitz V."/>
            <person name="Eisen J.A."/>
            <person name="Hugenholtz P."/>
            <person name="Kyrpides N.C."/>
            <person name="Klenk H.P."/>
        </authorList>
    </citation>
    <scope>NUCLEOTIDE SEQUENCE [LARGE SCALE GENOMIC DNA]</scope>
    <source>
        <strain evidence="9">DSM 14365 / CIP 107738 / JCM 11303 / AJ 13395 / SMP-2</strain>
    </source>
</reference>
<dbReference type="InterPro" id="IPR013325">
    <property type="entry name" value="RNA_pol_sigma_r2"/>
</dbReference>
<dbReference type="InterPro" id="IPR014284">
    <property type="entry name" value="RNA_pol_sigma-70_dom"/>
</dbReference>
<evidence type="ECO:0000256" key="1">
    <source>
        <dbReference type="ARBA" id="ARBA00010641"/>
    </source>
</evidence>
<evidence type="ECO:0000256" key="2">
    <source>
        <dbReference type="ARBA" id="ARBA00023015"/>
    </source>
</evidence>
<dbReference type="Gene3D" id="1.10.1740.10">
    <property type="match status" value="1"/>
</dbReference>
<dbReference type="PANTHER" id="PTHR43133:SF51">
    <property type="entry name" value="RNA POLYMERASE SIGMA FACTOR"/>
    <property type="match status" value="1"/>
</dbReference>
<evidence type="ECO:0000259" key="6">
    <source>
        <dbReference type="Pfam" id="PF04542"/>
    </source>
</evidence>
<dbReference type="Pfam" id="PF08281">
    <property type="entry name" value="Sigma70_r4_2"/>
    <property type="match status" value="1"/>
</dbReference>
<dbReference type="GO" id="GO:0016987">
    <property type="term" value="F:sigma factor activity"/>
    <property type="evidence" value="ECO:0007669"/>
    <property type="project" value="UniProtKB-KW"/>
</dbReference>
<name>D0LHR3_HALO1</name>
<dbReference type="eggNOG" id="COG1595">
    <property type="taxonomic scope" value="Bacteria"/>
</dbReference>
<feature type="region of interest" description="Disordered" evidence="5">
    <location>
        <begin position="1"/>
        <end position="21"/>
    </location>
</feature>
<dbReference type="KEGG" id="hoh:Hoch_0284"/>
<feature type="region of interest" description="Disordered" evidence="5">
    <location>
        <begin position="108"/>
        <end position="127"/>
    </location>
</feature>
<dbReference type="InterPro" id="IPR013324">
    <property type="entry name" value="RNA_pol_sigma_r3/r4-like"/>
</dbReference>
<dbReference type="InterPro" id="IPR036388">
    <property type="entry name" value="WH-like_DNA-bd_sf"/>
</dbReference>
<accession>D0LHR3</accession>
<dbReference type="SUPFAM" id="SSF88659">
    <property type="entry name" value="Sigma3 and sigma4 domains of RNA polymerase sigma factors"/>
    <property type="match status" value="1"/>
</dbReference>
<keyword evidence="4" id="KW-0804">Transcription</keyword>
<comment type="similarity">
    <text evidence="1">Belongs to the sigma-70 factor family. ECF subfamily.</text>
</comment>
<dbReference type="STRING" id="502025.Hoch_0284"/>
<evidence type="ECO:0000259" key="7">
    <source>
        <dbReference type="Pfam" id="PF08281"/>
    </source>
</evidence>
<evidence type="ECO:0000256" key="4">
    <source>
        <dbReference type="ARBA" id="ARBA00023163"/>
    </source>
</evidence>
<dbReference type="GO" id="GO:0006352">
    <property type="term" value="P:DNA-templated transcription initiation"/>
    <property type="evidence" value="ECO:0007669"/>
    <property type="project" value="InterPro"/>
</dbReference>
<evidence type="ECO:0000256" key="5">
    <source>
        <dbReference type="SAM" id="MobiDB-lite"/>
    </source>
</evidence>
<keyword evidence="3" id="KW-0731">Sigma factor</keyword>
<dbReference type="HOGENOM" id="CLU_047691_3_0_7"/>
<dbReference type="Gene3D" id="1.10.10.10">
    <property type="entry name" value="Winged helix-like DNA-binding domain superfamily/Winged helix DNA-binding domain"/>
    <property type="match status" value="1"/>
</dbReference>
<feature type="domain" description="RNA polymerase sigma factor 70 region 4 type 2" evidence="7">
    <location>
        <begin position="133"/>
        <end position="183"/>
    </location>
</feature>
<evidence type="ECO:0000313" key="9">
    <source>
        <dbReference type="Proteomes" id="UP000001880"/>
    </source>
</evidence>
<dbReference type="InterPro" id="IPR007627">
    <property type="entry name" value="RNA_pol_sigma70_r2"/>
</dbReference>
<protein>
    <submittedName>
        <fullName evidence="8">RNA polymerase, sigma-24 subunit, ECF subfamily</fullName>
    </submittedName>
</protein>
<evidence type="ECO:0000313" key="8">
    <source>
        <dbReference type="EMBL" id="ACY12925.1"/>
    </source>
</evidence>
<sequence>MRHKKDQSDQPPPKPSLVQDDVLTPALGDSERNYVYSVAMKYVKDEEAAADVAQDALLLAHRHRGSFRGDSRYSTWLYRIAATTALMYLRKKRRRSREILSPLRVEEDSVLAQHPRSPESGPDDAVASQEAMEIIRQRLGELGDKYERIFWLRYLEGYTETEIAALLDLTLATVKTRAHRARVAVRETLRAAA</sequence>
<evidence type="ECO:0000256" key="3">
    <source>
        <dbReference type="ARBA" id="ARBA00023082"/>
    </source>
</evidence>
<dbReference type="Pfam" id="PF04542">
    <property type="entry name" value="Sigma70_r2"/>
    <property type="match status" value="1"/>
</dbReference>
<organism evidence="8 9">
    <name type="scientific">Haliangium ochraceum (strain DSM 14365 / JCM 11303 / SMP-2)</name>
    <dbReference type="NCBI Taxonomy" id="502025"/>
    <lineage>
        <taxon>Bacteria</taxon>
        <taxon>Pseudomonadati</taxon>
        <taxon>Myxococcota</taxon>
        <taxon>Polyangia</taxon>
        <taxon>Haliangiales</taxon>
        <taxon>Kofleriaceae</taxon>
        <taxon>Haliangium</taxon>
    </lineage>
</organism>
<dbReference type="InterPro" id="IPR013249">
    <property type="entry name" value="RNA_pol_sigma70_r4_t2"/>
</dbReference>